<dbReference type="EMBL" id="JAUZMY010000008">
    <property type="protein sequence ID" value="MEE2037683.1"/>
    <property type="molecule type" value="Genomic_DNA"/>
</dbReference>
<proteinExistence type="predicted"/>
<dbReference type="Proteomes" id="UP001356095">
    <property type="component" value="Unassembled WGS sequence"/>
</dbReference>
<evidence type="ECO:0008006" key="3">
    <source>
        <dbReference type="Google" id="ProtNLM"/>
    </source>
</evidence>
<dbReference type="RefSeq" id="WP_330091477.1">
    <property type="nucleotide sequence ID" value="NZ_JAUZMY010000008.1"/>
</dbReference>
<protein>
    <recommendedName>
        <fullName evidence="3">DUF402 domain-containing protein</fullName>
    </recommendedName>
</protein>
<name>A0ABU7K605_9ACTN</name>
<evidence type="ECO:0000313" key="1">
    <source>
        <dbReference type="EMBL" id="MEE2037683.1"/>
    </source>
</evidence>
<accession>A0ABU7K605</accession>
<reference evidence="1 2" key="1">
    <citation type="submission" date="2023-08" db="EMBL/GenBank/DDBJ databases">
        <authorList>
            <person name="Girao M."/>
            <person name="Carvalho M.F."/>
        </authorList>
    </citation>
    <scope>NUCLEOTIDE SEQUENCE [LARGE SCALE GENOMIC DNA]</scope>
    <source>
        <strain evidence="1 2">CT-R113</strain>
    </source>
</reference>
<keyword evidence="2" id="KW-1185">Reference proteome</keyword>
<organism evidence="1 2">
    <name type="scientific">Nocardiopsis codii</name>
    <dbReference type="NCBI Taxonomy" id="3065942"/>
    <lineage>
        <taxon>Bacteria</taxon>
        <taxon>Bacillati</taxon>
        <taxon>Actinomycetota</taxon>
        <taxon>Actinomycetes</taxon>
        <taxon>Streptosporangiales</taxon>
        <taxon>Nocardiopsidaceae</taxon>
        <taxon>Nocardiopsis</taxon>
    </lineage>
</organism>
<sequence>MSALLRAPSEVGSWIWYVEAPEEISIDGSLLVLAGVASVLEDHHLLRSDVIEVCWKERGRGKIGIWTKLAPGIPFADPDYATFVRQSRPSGFPKAHAAHLDTVGTGTWIDARGRRRQELQLVNLTVSPEPGEIQVEISVHHDIWAWYDFSGRPHPEIYDQNAPRLAAALEDVETALQVETENGEGTYFGRAEGFWIKRPDSEDLVDGLAMNSTDRL</sequence>
<evidence type="ECO:0000313" key="2">
    <source>
        <dbReference type="Proteomes" id="UP001356095"/>
    </source>
</evidence>
<comment type="caution">
    <text evidence="1">The sequence shown here is derived from an EMBL/GenBank/DDBJ whole genome shotgun (WGS) entry which is preliminary data.</text>
</comment>
<gene>
    <name evidence="1" type="ORF">Q8791_10675</name>
</gene>